<comment type="caution">
    <text evidence="3">The sequence shown here is derived from an EMBL/GenBank/DDBJ whole genome shotgun (WGS) entry which is preliminary data.</text>
</comment>
<reference evidence="3" key="1">
    <citation type="journal article" date="2020" name="mSystems">
        <title>Genome- and Community-Level Interaction Insights into Carbon Utilization and Element Cycling Functions of Hydrothermarchaeota in Hydrothermal Sediment.</title>
        <authorList>
            <person name="Zhou Z."/>
            <person name="Liu Y."/>
            <person name="Xu W."/>
            <person name="Pan J."/>
            <person name="Luo Z.H."/>
            <person name="Li M."/>
        </authorList>
    </citation>
    <scope>NUCLEOTIDE SEQUENCE [LARGE SCALE GENOMIC DNA]</scope>
    <source>
        <strain evidence="3">SpSt-1233</strain>
    </source>
</reference>
<dbReference type="GO" id="GO:0016020">
    <property type="term" value="C:membrane"/>
    <property type="evidence" value="ECO:0007669"/>
    <property type="project" value="TreeGrafter"/>
</dbReference>
<accession>A0A7V2F4S2</accession>
<evidence type="ECO:0000313" key="3">
    <source>
        <dbReference type="EMBL" id="HER44071.1"/>
    </source>
</evidence>
<proteinExistence type="predicted"/>
<dbReference type="InterPro" id="IPR036837">
    <property type="entry name" value="Cation_efflux_CTD_sf"/>
</dbReference>
<dbReference type="EMBL" id="DSEC01000454">
    <property type="protein sequence ID" value="HER44071.1"/>
    <property type="molecule type" value="Genomic_DNA"/>
</dbReference>
<organism evidence="3">
    <name type="scientific">Eiseniibacteriota bacterium</name>
    <dbReference type="NCBI Taxonomy" id="2212470"/>
    <lineage>
        <taxon>Bacteria</taxon>
        <taxon>Candidatus Eiseniibacteriota</taxon>
    </lineage>
</organism>
<keyword evidence="1" id="KW-0813">Transport</keyword>
<feature type="non-terminal residue" evidence="3">
    <location>
        <position position="1"/>
    </location>
</feature>
<dbReference type="InterPro" id="IPR050291">
    <property type="entry name" value="CDF_Transporter"/>
</dbReference>
<name>A0A7V2F4S2_UNCEI</name>
<protein>
    <recommendedName>
        <fullName evidence="2">Cation efflux protein cytoplasmic domain-containing protein</fullName>
    </recommendedName>
</protein>
<dbReference type="Proteomes" id="UP000886069">
    <property type="component" value="Unassembled WGS sequence"/>
</dbReference>
<dbReference type="InterPro" id="IPR027470">
    <property type="entry name" value="Cation_efflux_CTD"/>
</dbReference>
<dbReference type="SUPFAM" id="SSF160240">
    <property type="entry name" value="Cation efflux protein cytoplasmic domain-like"/>
    <property type="match status" value="1"/>
</dbReference>
<dbReference type="Gene3D" id="3.30.70.1350">
    <property type="entry name" value="Cation efflux protein, cytoplasmic domain"/>
    <property type="match status" value="1"/>
</dbReference>
<evidence type="ECO:0000259" key="2">
    <source>
        <dbReference type="Pfam" id="PF16916"/>
    </source>
</evidence>
<sequence>SFFIVKVGAEILWSAVRKIVDTSPSPEFIRAVKLCAERVPGVRQCHDIMARYYSSHIRMELHIVVDPGMTVAEAHDIIDRVVEEVTSRFEDIDKILVHVDPDRTRKPGRAGTSEEE</sequence>
<dbReference type="Pfam" id="PF16916">
    <property type="entry name" value="ZT_dimer"/>
    <property type="match status" value="1"/>
</dbReference>
<dbReference type="PANTHER" id="PTHR43840">
    <property type="entry name" value="MITOCHONDRIAL METAL TRANSPORTER 1-RELATED"/>
    <property type="match status" value="1"/>
</dbReference>
<dbReference type="GO" id="GO:0008324">
    <property type="term" value="F:monoatomic cation transmembrane transporter activity"/>
    <property type="evidence" value="ECO:0007669"/>
    <property type="project" value="TreeGrafter"/>
</dbReference>
<feature type="domain" description="Cation efflux protein cytoplasmic" evidence="2">
    <location>
        <begin position="24"/>
        <end position="101"/>
    </location>
</feature>
<evidence type="ECO:0000256" key="1">
    <source>
        <dbReference type="ARBA" id="ARBA00022448"/>
    </source>
</evidence>
<dbReference type="PANTHER" id="PTHR43840:SF15">
    <property type="entry name" value="MITOCHONDRIAL METAL TRANSPORTER 1-RELATED"/>
    <property type="match status" value="1"/>
</dbReference>
<gene>
    <name evidence="3" type="ORF">ENO08_06390</name>
</gene>
<dbReference type="AlphaFoldDB" id="A0A7V2F4S2"/>